<sequence length="124" mass="14967">MFIVLLIFCLIQEISSLSIENVYTRYINREKIDQADTFGFQIPRPIAYKGDEPIYPRSYGYSAEMFFDENGAGFPLRKRPHLSQIFGSLAKPRYQEDRDDEERERDYIREFMRRVSKRRNRNRL</sequence>
<reference evidence="2" key="1">
    <citation type="submission" date="2022-11" db="EMBL/GenBank/DDBJ databases">
        <authorList>
            <person name="Kikuchi T."/>
        </authorList>
    </citation>
    <scope>NUCLEOTIDE SEQUENCE</scope>
    <source>
        <strain evidence="2">PS1010</strain>
    </source>
</reference>
<evidence type="ECO:0000313" key="2">
    <source>
        <dbReference type="EMBL" id="CAI5454256.1"/>
    </source>
</evidence>
<keyword evidence="3" id="KW-1185">Reference proteome</keyword>
<dbReference type="OrthoDB" id="5816151at2759"/>
<comment type="caution">
    <text evidence="2">The sequence shown here is derived from an EMBL/GenBank/DDBJ whole genome shotgun (WGS) entry which is preliminary data.</text>
</comment>
<evidence type="ECO:0000313" key="3">
    <source>
        <dbReference type="Proteomes" id="UP001152747"/>
    </source>
</evidence>
<accession>A0A9P1N7Q8</accession>
<keyword evidence="1" id="KW-0732">Signal</keyword>
<evidence type="ECO:0000256" key="1">
    <source>
        <dbReference type="SAM" id="SignalP"/>
    </source>
</evidence>
<dbReference type="Proteomes" id="UP001152747">
    <property type="component" value="Unassembled WGS sequence"/>
</dbReference>
<feature type="signal peptide" evidence="1">
    <location>
        <begin position="1"/>
        <end position="16"/>
    </location>
</feature>
<gene>
    <name evidence="2" type="ORF">CAMP_LOCUS16893</name>
</gene>
<dbReference type="AlphaFoldDB" id="A0A9P1N7Q8"/>
<proteinExistence type="predicted"/>
<dbReference type="PANTHER" id="PTHR39352">
    <property type="entry name" value="PROTEIN CBG14251"/>
    <property type="match status" value="1"/>
</dbReference>
<feature type="chain" id="PRO_5040455209" evidence="1">
    <location>
        <begin position="17"/>
        <end position="124"/>
    </location>
</feature>
<dbReference type="EMBL" id="CANHGI010000006">
    <property type="protein sequence ID" value="CAI5454256.1"/>
    <property type="molecule type" value="Genomic_DNA"/>
</dbReference>
<organism evidence="2 3">
    <name type="scientific">Caenorhabditis angaria</name>
    <dbReference type="NCBI Taxonomy" id="860376"/>
    <lineage>
        <taxon>Eukaryota</taxon>
        <taxon>Metazoa</taxon>
        <taxon>Ecdysozoa</taxon>
        <taxon>Nematoda</taxon>
        <taxon>Chromadorea</taxon>
        <taxon>Rhabditida</taxon>
        <taxon>Rhabditina</taxon>
        <taxon>Rhabditomorpha</taxon>
        <taxon>Rhabditoidea</taxon>
        <taxon>Rhabditidae</taxon>
        <taxon>Peloderinae</taxon>
        <taxon>Caenorhabditis</taxon>
    </lineage>
</organism>
<dbReference type="PANTHER" id="PTHR39352:SF1">
    <property type="entry name" value="NEUROPEPTIDE-LIKE PROTEIN"/>
    <property type="match status" value="1"/>
</dbReference>
<name>A0A9P1N7Q8_9PELO</name>
<protein>
    <submittedName>
        <fullName evidence="2">Uncharacterized protein</fullName>
    </submittedName>
</protein>